<dbReference type="GO" id="GO:0005829">
    <property type="term" value="C:cytosol"/>
    <property type="evidence" value="ECO:0007669"/>
    <property type="project" value="TreeGrafter"/>
</dbReference>
<dbReference type="InterPro" id="IPR002201">
    <property type="entry name" value="Glyco_trans_9"/>
</dbReference>
<dbReference type="GO" id="GO:0008713">
    <property type="term" value="F:ADP-heptose-lipopolysaccharide heptosyltransferase activity"/>
    <property type="evidence" value="ECO:0007669"/>
    <property type="project" value="TreeGrafter"/>
</dbReference>
<organism evidence="3 4">
    <name type="scientific">Varunaivibrio sulfuroxidans</name>
    <dbReference type="NCBI Taxonomy" id="1773489"/>
    <lineage>
        <taxon>Bacteria</taxon>
        <taxon>Pseudomonadati</taxon>
        <taxon>Pseudomonadota</taxon>
        <taxon>Alphaproteobacteria</taxon>
        <taxon>Rhodospirillales</taxon>
        <taxon>Magnetovibrionaceae</taxon>
        <taxon>Varunaivibrio</taxon>
    </lineage>
</organism>
<name>A0A4V2UN99_9PROT</name>
<proteinExistence type="predicted"/>
<keyword evidence="4" id="KW-1185">Reference proteome</keyword>
<reference evidence="3 4" key="1">
    <citation type="submission" date="2019-03" db="EMBL/GenBank/DDBJ databases">
        <title>Genomic Encyclopedia of Type Strains, Phase IV (KMG-IV): sequencing the most valuable type-strain genomes for metagenomic binning, comparative biology and taxonomic classification.</title>
        <authorList>
            <person name="Goeker M."/>
        </authorList>
    </citation>
    <scope>NUCLEOTIDE SEQUENCE [LARGE SCALE GENOMIC DNA]</scope>
    <source>
        <strain evidence="3 4">DSM 101688</strain>
    </source>
</reference>
<dbReference type="Gene3D" id="3.40.50.2000">
    <property type="entry name" value="Glycogen Phosphorylase B"/>
    <property type="match status" value="1"/>
</dbReference>
<dbReference type="GO" id="GO:0009244">
    <property type="term" value="P:lipopolysaccharide core region biosynthetic process"/>
    <property type="evidence" value="ECO:0007669"/>
    <property type="project" value="TreeGrafter"/>
</dbReference>
<evidence type="ECO:0000313" key="4">
    <source>
        <dbReference type="Proteomes" id="UP000295304"/>
    </source>
</evidence>
<dbReference type="CDD" id="cd03789">
    <property type="entry name" value="GT9_LPS_heptosyltransferase"/>
    <property type="match status" value="1"/>
</dbReference>
<dbReference type="Pfam" id="PF01075">
    <property type="entry name" value="Glyco_transf_9"/>
    <property type="match status" value="1"/>
</dbReference>
<dbReference type="SUPFAM" id="SSF53756">
    <property type="entry name" value="UDP-Glycosyltransferase/glycogen phosphorylase"/>
    <property type="match status" value="1"/>
</dbReference>
<protein>
    <submittedName>
        <fullName evidence="3">ADP-heptose:LPS heptosyltransferase</fullName>
    </submittedName>
</protein>
<evidence type="ECO:0000256" key="2">
    <source>
        <dbReference type="ARBA" id="ARBA00022679"/>
    </source>
</evidence>
<dbReference type="AlphaFoldDB" id="A0A4V2UN99"/>
<dbReference type="OrthoDB" id="9816424at2"/>
<comment type="caution">
    <text evidence="3">The sequence shown here is derived from an EMBL/GenBank/DDBJ whole genome shotgun (WGS) entry which is preliminary data.</text>
</comment>
<keyword evidence="1" id="KW-0328">Glycosyltransferase</keyword>
<sequence length="395" mass="44118">MSAAKKPRLRFNSEYFKLWKEVIFLLLLNVTKKPQSDGNGRILIVNPCLIGEFGASVPAIRDFIARHPKTPVDLVVTGAARPLAERIIGVERVYVTLSVYGRERAIAQENMTPPDGYEKIIALRMSPEAFALVKNVRAKALCTSFRFFLRYGLHLSFCLIRGKTPKQWRAVNFEMLGGVAGCAPPPDMHFGEMFAPTVQDYRVRGRIASFAQGEKTVIVHTGTPWVMKRFPNERWIDALRKIADSGPYRFIFIGTEGDRVDYTHIAERIDAPTLSLIGDINLAELMVVLDEGDYFIGIDSGPATLAHLVDIPSLIIFGPGPHMYLPYNPRDVFLDRSRGRGLSQMFFSSRRNSLIEKISADDVVGAFVDLVAKVGDDRAGPRRTLGPRARARAAR</sequence>
<dbReference type="PANTHER" id="PTHR30160">
    <property type="entry name" value="TETRAACYLDISACCHARIDE 4'-KINASE-RELATED"/>
    <property type="match status" value="1"/>
</dbReference>
<accession>A0A4V2UN99</accession>
<dbReference type="Proteomes" id="UP000295304">
    <property type="component" value="Unassembled WGS sequence"/>
</dbReference>
<evidence type="ECO:0000256" key="1">
    <source>
        <dbReference type="ARBA" id="ARBA00022676"/>
    </source>
</evidence>
<evidence type="ECO:0000313" key="3">
    <source>
        <dbReference type="EMBL" id="TCS61291.1"/>
    </source>
</evidence>
<dbReference type="RefSeq" id="WP_132939587.1">
    <property type="nucleotide sequence ID" value="NZ_CP119676.1"/>
</dbReference>
<keyword evidence="2 3" id="KW-0808">Transferase</keyword>
<dbReference type="InterPro" id="IPR051199">
    <property type="entry name" value="LPS_LOS_Heptosyltrfase"/>
</dbReference>
<gene>
    <name evidence="3" type="ORF">EDD55_10891</name>
</gene>
<dbReference type="EMBL" id="SLZW01000008">
    <property type="protein sequence ID" value="TCS61291.1"/>
    <property type="molecule type" value="Genomic_DNA"/>
</dbReference>